<evidence type="ECO:0000313" key="1">
    <source>
        <dbReference type="EMBL" id="NMH23995.1"/>
    </source>
</evidence>
<proteinExistence type="predicted"/>
<dbReference type="EMBL" id="JAAMPT010000191">
    <property type="protein sequence ID" value="NMH23995.1"/>
    <property type="molecule type" value="Genomic_DNA"/>
</dbReference>
<accession>A0ABX1QRD1</accession>
<keyword evidence="2" id="KW-1185">Reference proteome</keyword>
<dbReference type="RefSeq" id="WP_169522547.1">
    <property type="nucleotide sequence ID" value="NZ_JAAMPT010000191.1"/>
</dbReference>
<protein>
    <submittedName>
        <fullName evidence="1">Uncharacterized protein</fullName>
    </submittedName>
</protein>
<comment type="caution">
    <text evidence="1">The sequence shown here is derived from an EMBL/GenBank/DDBJ whole genome shotgun (WGS) entry which is preliminary data.</text>
</comment>
<name>A0ABX1QRD1_9FLAO</name>
<dbReference type="Proteomes" id="UP000767947">
    <property type="component" value="Unassembled WGS sequence"/>
</dbReference>
<gene>
    <name evidence="1" type="ORF">G6042_01785</name>
</gene>
<reference evidence="1 2" key="1">
    <citation type="submission" date="2020-02" db="EMBL/GenBank/DDBJ databases">
        <title>Flavobacterium sp. genome.</title>
        <authorList>
            <person name="Jung H.S."/>
            <person name="Baek J.H."/>
            <person name="Jeon C.O."/>
        </authorList>
    </citation>
    <scope>NUCLEOTIDE SEQUENCE [LARGE SCALE GENOMIC DNA]</scope>
    <source>
        <strain evidence="1 2">SE-s27</strain>
    </source>
</reference>
<organism evidence="1 2">
    <name type="scientific">Flavobacterium solisilvae</name>
    <dbReference type="NCBI Taxonomy" id="1852019"/>
    <lineage>
        <taxon>Bacteria</taxon>
        <taxon>Pseudomonadati</taxon>
        <taxon>Bacteroidota</taxon>
        <taxon>Flavobacteriia</taxon>
        <taxon>Flavobacteriales</taxon>
        <taxon>Flavobacteriaceae</taxon>
        <taxon>Flavobacterium</taxon>
    </lineage>
</organism>
<sequence length="137" mass="14118">MLTVPNDLQVSSPTTICEGETTTLTVSGGDGSYTWTANPADSSITNPNETTQNVSPSVTTTYTVTSGAISSPDNLVINGDFSQGDTGFITGYTFVADPNPFGVQSSYSIVTNPNAWFTAFAACGDHTTGNGNMVASV</sequence>
<evidence type="ECO:0000313" key="2">
    <source>
        <dbReference type="Proteomes" id="UP000767947"/>
    </source>
</evidence>